<feature type="transmembrane region" description="Helical" evidence="1">
    <location>
        <begin position="124"/>
        <end position="144"/>
    </location>
</feature>
<gene>
    <name evidence="2" type="ORF">HME9302_00329</name>
</gene>
<evidence type="ECO:0000313" key="2">
    <source>
        <dbReference type="EMBL" id="RDC59144.1"/>
    </source>
</evidence>
<dbReference type="AlphaFoldDB" id="A0A369Q2Z7"/>
<dbReference type="RefSeq" id="WP_147270742.1">
    <property type="nucleotide sequence ID" value="NZ_QBKA01000002.1"/>
</dbReference>
<organism evidence="2 3">
    <name type="scientific">Alteripontixanthobacter maritimus</name>
    <dbReference type="NCBI Taxonomy" id="2161824"/>
    <lineage>
        <taxon>Bacteria</taxon>
        <taxon>Pseudomonadati</taxon>
        <taxon>Pseudomonadota</taxon>
        <taxon>Alphaproteobacteria</taxon>
        <taxon>Sphingomonadales</taxon>
        <taxon>Erythrobacteraceae</taxon>
        <taxon>Alteripontixanthobacter</taxon>
    </lineage>
</organism>
<proteinExistence type="predicted"/>
<keyword evidence="1" id="KW-0472">Membrane</keyword>
<feature type="transmembrane region" description="Helical" evidence="1">
    <location>
        <begin position="96"/>
        <end position="112"/>
    </location>
</feature>
<evidence type="ECO:0000313" key="3">
    <source>
        <dbReference type="Proteomes" id="UP000253727"/>
    </source>
</evidence>
<protein>
    <submittedName>
        <fullName evidence="2">Uncharacterized protein</fullName>
    </submittedName>
</protein>
<dbReference type="Proteomes" id="UP000253727">
    <property type="component" value="Unassembled WGS sequence"/>
</dbReference>
<keyword evidence="3" id="KW-1185">Reference proteome</keyword>
<evidence type="ECO:0000256" key="1">
    <source>
        <dbReference type="SAM" id="Phobius"/>
    </source>
</evidence>
<sequence length="380" mass="42187">MTKDQKKLTNKGLMETQDLMRNLINTAKHNPDKYEKLLNVLNSKEYRTPSVASLAFARIKRTTAQRFRALQEAIAPSSGGKIFFKKSEEYRKAKRNVLWASSVTLLLSFATGNEVKAPALDISLAIAPLAVSFMIYTVYLLIAYHHEQYILSSSHSDIAIGMKSGSNNHDANEAGFASSAEKMLREQLEEIGKKLSYWNQALEQAPAESENRSAVMEAMVNAQGLFSPIIQAVDSLQEMRLSWLGAQDHVPHGHDIDYLASISKAEAAETELRELNEPVMSNLSNALGLVPAIDERTARNMVEGNNSHIEELKKAMSAITIRIDEMTRISSRLNRRDRQVFSFHDILVPYGLAIAALTSSGIAHADAIILFVDETVQKVA</sequence>
<keyword evidence="1" id="KW-1133">Transmembrane helix</keyword>
<accession>A0A369Q2Z7</accession>
<keyword evidence="1" id="KW-0812">Transmembrane</keyword>
<name>A0A369Q2Z7_9SPHN</name>
<comment type="caution">
    <text evidence="2">The sequence shown here is derived from an EMBL/GenBank/DDBJ whole genome shotgun (WGS) entry which is preliminary data.</text>
</comment>
<dbReference type="EMBL" id="QBKA01000002">
    <property type="protein sequence ID" value="RDC59144.1"/>
    <property type="molecule type" value="Genomic_DNA"/>
</dbReference>
<reference evidence="2 3" key="1">
    <citation type="submission" date="2018-04" db="EMBL/GenBank/DDBJ databases">
        <title>Altererythrobacter sp. HME9302 genome sequencing and assembly.</title>
        <authorList>
            <person name="Kang H."/>
            <person name="Kim H."/>
            <person name="Joh K."/>
        </authorList>
    </citation>
    <scope>NUCLEOTIDE SEQUENCE [LARGE SCALE GENOMIC DNA]</scope>
    <source>
        <strain evidence="2 3">HME9302</strain>
    </source>
</reference>